<evidence type="ECO:0000256" key="1">
    <source>
        <dbReference type="ARBA" id="ARBA00009129"/>
    </source>
</evidence>
<evidence type="ECO:0000313" key="4">
    <source>
        <dbReference type="EMBL" id="AKB65222.1"/>
    </source>
</evidence>
<dbReference type="Proteomes" id="UP000033097">
    <property type="component" value="Chromosome"/>
</dbReference>
<dbReference type="KEGG" id="mmj:MSMAS_2026"/>
<organism evidence="4 5">
    <name type="scientific">Methanosarcina mazei S-6</name>
    <dbReference type="NCBI Taxonomy" id="213585"/>
    <lineage>
        <taxon>Archaea</taxon>
        <taxon>Methanobacteriati</taxon>
        <taxon>Methanobacteriota</taxon>
        <taxon>Stenosarchaea group</taxon>
        <taxon>Methanomicrobia</taxon>
        <taxon>Methanosarcinales</taxon>
        <taxon>Methanosarcinaceae</taxon>
        <taxon>Methanosarcina</taxon>
    </lineage>
</organism>
<evidence type="ECO:0000259" key="3">
    <source>
        <dbReference type="Pfam" id="PF05532"/>
    </source>
</evidence>
<dbReference type="HOGENOM" id="CLU_2340211_0_0_2"/>
<dbReference type="InterPro" id="IPR008462">
    <property type="entry name" value="CsbD"/>
</dbReference>
<evidence type="ECO:0000256" key="2">
    <source>
        <dbReference type="SAM" id="MobiDB-lite"/>
    </source>
</evidence>
<feature type="compositionally biased region" description="Basic and acidic residues" evidence="2">
    <location>
        <begin position="33"/>
        <end position="61"/>
    </location>
</feature>
<dbReference type="Gene3D" id="1.10.1470.10">
    <property type="entry name" value="YjbJ"/>
    <property type="match status" value="1"/>
</dbReference>
<dbReference type="AlphaFoldDB" id="A0A0E3RG60"/>
<name>A0A0E3RG60_METMZ</name>
<gene>
    <name evidence="4" type="ORF">MSMAS_2026</name>
</gene>
<sequence length="97" mass="10973">MKEGTKEEMEGKFSKAKGEIKESAGEMTGDIEMEAKGEAEKRKGEAQEKVGKIRKEFEKSNCGRPPHPKGWGMLRAARPVTRGQIIKHPLTRFHEHK</sequence>
<comment type="similarity">
    <text evidence="1">Belongs to the UPF0337 (CsbD) family.</text>
</comment>
<feature type="compositionally biased region" description="Basic and acidic residues" evidence="2">
    <location>
        <begin position="1"/>
        <end position="24"/>
    </location>
</feature>
<dbReference type="InterPro" id="IPR036629">
    <property type="entry name" value="YjbJ_sf"/>
</dbReference>
<protein>
    <recommendedName>
        <fullName evidence="3">CsbD-like domain-containing protein</fullName>
    </recommendedName>
</protein>
<dbReference type="SUPFAM" id="SSF69047">
    <property type="entry name" value="Hypothetical protein YjbJ"/>
    <property type="match status" value="1"/>
</dbReference>
<dbReference type="PATRIC" id="fig|213585.10.peg.2580"/>
<accession>A0A0E3RG60</accession>
<feature type="domain" description="CsbD-like" evidence="3">
    <location>
        <begin position="8"/>
        <end position="59"/>
    </location>
</feature>
<feature type="region of interest" description="Disordered" evidence="2">
    <location>
        <begin position="1"/>
        <end position="97"/>
    </location>
</feature>
<proteinExistence type="inferred from homology"/>
<dbReference type="EMBL" id="CP009512">
    <property type="protein sequence ID" value="AKB65222.1"/>
    <property type="molecule type" value="Genomic_DNA"/>
</dbReference>
<reference evidence="4 5" key="1">
    <citation type="submission" date="2014-07" db="EMBL/GenBank/DDBJ databases">
        <title>Methanogenic archaea and the global carbon cycle.</title>
        <authorList>
            <person name="Henriksen J.R."/>
            <person name="Luke J."/>
            <person name="Reinhart S."/>
            <person name="Benedict M.N."/>
            <person name="Youngblut N.D."/>
            <person name="Metcalf M.E."/>
            <person name="Whitaker R.J."/>
            <person name="Metcalf W.W."/>
        </authorList>
    </citation>
    <scope>NUCLEOTIDE SEQUENCE [LARGE SCALE GENOMIC DNA]</scope>
    <source>
        <strain evidence="4 5">S-6</strain>
    </source>
</reference>
<evidence type="ECO:0000313" key="5">
    <source>
        <dbReference type="Proteomes" id="UP000033097"/>
    </source>
</evidence>
<dbReference type="Pfam" id="PF05532">
    <property type="entry name" value="CsbD"/>
    <property type="match status" value="1"/>
</dbReference>